<dbReference type="OrthoDB" id="203339at2759"/>
<protein>
    <recommendedName>
        <fullName evidence="2">CSD domain-containing protein</fullName>
    </recommendedName>
</protein>
<keyword evidence="4" id="KW-1185">Reference proteome</keyword>
<name>A0A9P1IIP1_9PELO</name>
<dbReference type="PANTHER" id="PTHR11544">
    <property type="entry name" value="COLD SHOCK DOMAIN CONTAINING PROTEINS"/>
    <property type="match status" value="1"/>
</dbReference>
<dbReference type="Proteomes" id="UP001152747">
    <property type="component" value="Unassembled WGS sequence"/>
</dbReference>
<sequence>MSTTEIEKSNINKDEADKVAEKLADLNVDNTKEANGKPARRNFTGRRGGYRGRGGRGGRRNFVPRIPYEEQLKKIEEEQKNKKVIETGVNGYVKWFSVRGRYGFVARENGKENEKDDYFVHQSAIIKSSTIKVYLRTLDDGEKVVFDIVEGAKGLEAANITGPDGENVRGSKYSRQLLWRFRRPNGPPRRQRATDDGAAEKDNKNGDEAQNTEAGEARGAQKRRPRRARGKLAPNAQNEGVEKVGNGHKEDQGNGDGSNAVVANGEKKGNRRTNKNKNRNNKKGDAKQVEGGDDSAAPKLIDA</sequence>
<dbReference type="InterPro" id="IPR050181">
    <property type="entry name" value="Cold_shock_domain"/>
</dbReference>
<reference evidence="3" key="1">
    <citation type="submission" date="2022-11" db="EMBL/GenBank/DDBJ databases">
        <authorList>
            <person name="Kikuchi T."/>
        </authorList>
    </citation>
    <scope>NUCLEOTIDE SEQUENCE</scope>
    <source>
        <strain evidence="3">PS1010</strain>
    </source>
</reference>
<gene>
    <name evidence="3" type="ORF">CAMP_LOCUS8874</name>
</gene>
<dbReference type="InterPro" id="IPR011129">
    <property type="entry name" value="CSD"/>
</dbReference>
<accession>A0A9P1IIP1</accession>
<dbReference type="Gene3D" id="2.40.50.140">
    <property type="entry name" value="Nucleic acid-binding proteins"/>
    <property type="match status" value="1"/>
</dbReference>
<feature type="compositionally biased region" description="Basic and acidic residues" evidence="1">
    <location>
        <begin position="192"/>
        <end position="207"/>
    </location>
</feature>
<dbReference type="SMART" id="SM00357">
    <property type="entry name" value="CSP"/>
    <property type="match status" value="1"/>
</dbReference>
<dbReference type="FunFam" id="2.40.50.140:FF:000274">
    <property type="entry name" value="Mitochondrial RNA binding protein"/>
    <property type="match status" value="1"/>
</dbReference>
<evidence type="ECO:0000256" key="1">
    <source>
        <dbReference type="SAM" id="MobiDB-lite"/>
    </source>
</evidence>
<proteinExistence type="predicted"/>
<feature type="region of interest" description="Disordered" evidence="1">
    <location>
        <begin position="178"/>
        <end position="303"/>
    </location>
</feature>
<evidence type="ECO:0000313" key="3">
    <source>
        <dbReference type="EMBL" id="CAI5446237.1"/>
    </source>
</evidence>
<evidence type="ECO:0000313" key="4">
    <source>
        <dbReference type="Proteomes" id="UP001152747"/>
    </source>
</evidence>
<dbReference type="Pfam" id="PF00313">
    <property type="entry name" value="CSD"/>
    <property type="match status" value="1"/>
</dbReference>
<dbReference type="AlphaFoldDB" id="A0A9P1IIP1"/>
<comment type="caution">
    <text evidence="3">The sequence shown here is derived from an EMBL/GenBank/DDBJ whole genome shotgun (WGS) entry which is preliminary data.</text>
</comment>
<feature type="region of interest" description="Disordered" evidence="1">
    <location>
        <begin position="27"/>
        <end position="62"/>
    </location>
</feature>
<evidence type="ECO:0000259" key="2">
    <source>
        <dbReference type="PROSITE" id="PS51857"/>
    </source>
</evidence>
<feature type="compositionally biased region" description="Basic residues" evidence="1">
    <location>
        <begin position="38"/>
        <end position="59"/>
    </location>
</feature>
<dbReference type="InterPro" id="IPR002059">
    <property type="entry name" value="CSP_DNA-bd"/>
</dbReference>
<dbReference type="GO" id="GO:0003676">
    <property type="term" value="F:nucleic acid binding"/>
    <property type="evidence" value="ECO:0007669"/>
    <property type="project" value="InterPro"/>
</dbReference>
<feature type="compositionally biased region" description="Basic residues" evidence="1">
    <location>
        <begin position="269"/>
        <end position="281"/>
    </location>
</feature>
<feature type="compositionally biased region" description="Basic and acidic residues" evidence="1">
    <location>
        <begin position="240"/>
        <end position="252"/>
    </location>
</feature>
<dbReference type="SUPFAM" id="SSF50249">
    <property type="entry name" value="Nucleic acid-binding proteins"/>
    <property type="match status" value="1"/>
</dbReference>
<dbReference type="PROSITE" id="PS51857">
    <property type="entry name" value="CSD_2"/>
    <property type="match status" value="1"/>
</dbReference>
<dbReference type="CDD" id="cd04458">
    <property type="entry name" value="CSP_CDS"/>
    <property type="match status" value="1"/>
</dbReference>
<feature type="compositionally biased region" description="Basic residues" evidence="1">
    <location>
        <begin position="220"/>
        <end position="230"/>
    </location>
</feature>
<feature type="domain" description="CSD" evidence="2">
    <location>
        <begin position="88"/>
        <end position="162"/>
    </location>
</feature>
<organism evidence="3 4">
    <name type="scientific">Caenorhabditis angaria</name>
    <dbReference type="NCBI Taxonomy" id="860376"/>
    <lineage>
        <taxon>Eukaryota</taxon>
        <taxon>Metazoa</taxon>
        <taxon>Ecdysozoa</taxon>
        <taxon>Nematoda</taxon>
        <taxon>Chromadorea</taxon>
        <taxon>Rhabditida</taxon>
        <taxon>Rhabditina</taxon>
        <taxon>Rhabditomorpha</taxon>
        <taxon>Rhabditoidea</taxon>
        <taxon>Rhabditidae</taxon>
        <taxon>Peloderinae</taxon>
        <taxon>Caenorhabditis</taxon>
    </lineage>
</organism>
<dbReference type="EMBL" id="CANHGI010000003">
    <property type="protein sequence ID" value="CAI5446237.1"/>
    <property type="molecule type" value="Genomic_DNA"/>
</dbReference>
<dbReference type="InterPro" id="IPR012340">
    <property type="entry name" value="NA-bd_OB-fold"/>
</dbReference>